<comment type="caution">
    <text evidence="1">The sequence shown here is derived from an EMBL/GenBank/DDBJ whole genome shotgun (WGS) entry which is preliminary data.</text>
</comment>
<evidence type="ECO:0000313" key="1">
    <source>
        <dbReference type="EMBL" id="MBF5059472.1"/>
    </source>
</evidence>
<accession>A0ABS0AZC6</accession>
<reference evidence="1 2" key="1">
    <citation type="submission" date="2020-01" db="EMBL/GenBank/DDBJ databases">
        <title>Draft genome sequence of Cand. Neptunochlamydia vexilliferae K9.</title>
        <authorList>
            <person name="Schulz F."/>
            <person name="Koestlbacher S."/>
            <person name="Wascher F."/>
            <person name="Pizzetti I."/>
            <person name="Horn M."/>
        </authorList>
    </citation>
    <scope>NUCLEOTIDE SEQUENCE [LARGE SCALE GENOMIC DNA]</scope>
    <source>
        <strain evidence="1 2">K9</strain>
    </source>
</reference>
<dbReference type="Proteomes" id="UP001194714">
    <property type="component" value="Unassembled WGS sequence"/>
</dbReference>
<name>A0ABS0AZC6_9BACT</name>
<dbReference type="EMBL" id="JAAEJV010000024">
    <property type="protein sequence ID" value="MBF5059472.1"/>
    <property type="molecule type" value="Genomic_DNA"/>
</dbReference>
<sequence>MTVRLAPGWRTGAFRWIFDFLRESEPCDDPIAGRRYWGGARSLYREKEKAR</sequence>
<gene>
    <name evidence="1" type="ORF">NEPTK9_000986</name>
</gene>
<keyword evidence="2" id="KW-1185">Reference proteome</keyword>
<organism evidence="1 2">
    <name type="scientific">Candidatus Neptunichlamydia vexilliferae</name>
    <dbReference type="NCBI Taxonomy" id="1651774"/>
    <lineage>
        <taxon>Bacteria</taxon>
        <taxon>Pseudomonadati</taxon>
        <taxon>Chlamydiota</taxon>
        <taxon>Chlamydiia</taxon>
        <taxon>Parachlamydiales</taxon>
        <taxon>Simkaniaceae</taxon>
        <taxon>Candidatus Neptunichlamydia</taxon>
    </lineage>
</organism>
<protein>
    <submittedName>
        <fullName evidence="1">Uncharacterized protein</fullName>
    </submittedName>
</protein>
<evidence type="ECO:0000313" key="2">
    <source>
        <dbReference type="Proteomes" id="UP001194714"/>
    </source>
</evidence>
<proteinExistence type="predicted"/>